<feature type="transmembrane region" description="Helical" evidence="10">
    <location>
        <begin position="408"/>
        <end position="429"/>
    </location>
</feature>
<evidence type="ECO:0000256" key="1">
    <source>
        <dbReference type="ARBA" id="ARBA00004651"/>
    </source>
</evidence>
<protein>
    <submittedName>
        <fullName evidence="11">Trk family potassium uptake protein</fullName>
    </submittedName>
</protein>
<evidence type="ECO:0000313" key="11">
    <source>
        <dbReference type="EMBL" id="NYB75831.1"/>
    </source>
</evidence>
<dbReference type="EMBL" id="JACBNQ010000030">
    <property type="protein sequence ID" value="NYB75831.1"/>
    <property type="molecule type" value="Genomic_DNA"/>
</dbReference>
<dbReference type="GO" id="GO:0005886">
    <property type="term" value="C:plasma membrane"/>
    <property type="evidence" value="ECO:0007669"/>
    <property type="project" value="UniProtKB-SubCell"/>
</dbReference>
<dbReference type="PANTHER" id="PTHR32024">
    <property type="entry name" value="TRK SYSTEM POTASSIUM UPTAKE PROTEIN TRKG-RELATED"/>
    <property type="match status" value="1"/>
</dbReference>
<evidence type="ECO:0000256" key="6">
    <source>
        <dbReference type="ARBA" id="ARBA00022958"/>
    </source>
</evidence>
<evidence type="ECO:0000256" key="7">
    <source>
        <dbReference type="ARBA" id="ARBA00022989"/>
    </source>
</evidence>
<dbReference type="GO" id="GO:0015379">
    <property type="term" value="F:potassium:chloride symporter activity"/>
    <property type="evidence" value="ECO:0007669"/>
    <property type="project" value="InterPro"/>
</dbReference>
<feature type="transmembrane region" description="Helical" evidence="10">
    <location>
        <begin position="233"/>
        <end position="252"/>
    </location>
</feature>
<dbReference type="Pfam" id="PF02386">
    <property type="entry name" value="TrkH"/>
    <property type="match status" value="1"/>
</dbReference>
<keyword evidence="6" id="KW-0630">Potassium</keyword>
<evidence type="ECO:0000256" key="4">
    <source>
        <dbReference type="ARBA" id="ARBA00022538"/>
    </source>
</evidence>
<keyword evidence="5 10" id="KW-0812">Transmembrane</keyword>
<keyword evidence="8" id="KW-0406">Ion transport</keyword>
<accession>A0A974GY41</accession>
<comment type="subcellular location">
    <subcellularLocation>
        <location evidence="1">Cell membrane</location>
        <topology evidence="1">Multi-pass membrane protein</topology>
    </subcellularLocation>
</comment>
<name>A0A974GY41_SEDHY</name>
<feature type="transmembrane region" description="Helical" evidence="10">
    <location>
        <begin position="159"/>
        <end position="178"/>
    </location>
</feature>
<reference evidence="11" key="1">
    <citation type="submission" date="2020-07" db="EMBL/GenBank/DDBJ databases">
        <title>Genomic analysis of a strain of Sedimentibacter Hydroxybenzoicus DSM7310.</title>
        <authorList>
            <person name="Ma S."/>
        </authorList>
    </citation>
    <scope>NUCLEOTIDE SEQUENCE</scope>
    <source>
        <strain evidence="11">DSM 7310</strain>
    </source>
</reference>
<keyword evidence="7 10" id="KW-1133">Transmembrane helix</keyword>
<dbReference type="InterPro" id="IPR004772">
    <property type="entry name" value="TrkH"/>
</dbReference>
<keyword evidence="9 10" id="KW-0472">Membrane</keyword>
<keyword evidence="12" id="KW-1185">Reference proteome</keyword>
<dbReference type="NCBIfam" id="TIGR00933">
    <property type="entry name" value="2a38"/>
    <property type="match status" value="1"/>
</dbReference>
<feature type="transmembrane region" description="Helical" evidence="10">
    <location>
        <begin position="190"/>
        <end position="213"/>
    </location>
</feature>
<evidence type="ECO:0000256" key="3">
    <source>
        <dbReference type="ARBA" id="ARBA00022475"/>
    </source>
</evidence>
<evidence type="ECO:0000256" key="2">
    <source>
        <dbReference type="ARBA" id="ARBA00022448"/>
    </source>
</evidence>
<feature type="transmembrane region" description="Helical" evidence="10">
    <location>
        <begin position="120"/>
        <end position="147"/>
    </location>
</feature>
<keyword evidence="3" id="KW-1003">Cell membrane</keyword>
<sequence length="447" mass="48203">MLIIKKIKISYTEIIVFGTLVIILSGALLLSLPISSKSGIVTPFIDSLFTSASAFCVTGLIAYDTFTHWSLFGQLIILLLIQIGGLGFMTVITLFSMFLRRKIGLKERRLLMESANTLKIGGIVMLVKKIIIGTFLFESMGALILTLNFYPEMGFKEGLFYGIFHSVSAFCNAGFDLMGKYGQFSSLTAYSNNFVVNATVMTLIVSGGIGFVVWDDIISSHACFRKLQLHTKIVLVTTTALILASSLLFFVIEADHSMADMSMGERMLASVFQSVTPRTAGFNTINMNEMSEGGNLLTIILMIIGGSPGSTAGGIKTTTFITLLAGAWASAGQSSDISIFKRRLETDTLKKASAITVIYMSIALIAIILISTIQEFPLKEIMFEVFSALGTVGLSLGITPSLNALSKIIIALLMYGGKVGVLSIAAVVAEKKEPALLSRPHEKIIIG</sequence>
<feature type="transmembrane region" description="Helical" evidence="10">
    <location>
        <begin position="382"/>
        <end position="402"/>
    </location>
</feature>
<dbReference type="RefSeq" id="WP_179239550.1">
    <property type="nucleotide sequence ID" value="NZ_JACBNQ010000030.1"/>
</dbReference>
<dbReference type="InterPro" id="IPR003445">
    <property type="entry name" value="Cat_transpt"/>
</dbReference>
<evidence type="ECO:0000256" key="9">
    <source>
        <dbReference type="ARBA" id="ARBA00023136"/>
    </source>
</evidence>
<proteinExistence type="predicted"/>
<organism evidence="11 12">
    <name type="scientific">Sedimentibacter hydroxybenzoicus DSM 7310</name>
    <dbReference type="NCBI Taxonomy" id="1123245"/>
    <lineage>
        <taxon>Bacteria</taxon>
        <taxon>Bacillati</taxon>
        <taxon>Bacillota</taxon>
        <taxon>Tissierellia</taxon>
        <taxon>Sedimentibacter</taxon>
    </lineage>
</organism>
<evidence type="ECO:0000313" key="12">
    <source>
        <dbReference type="Proteomes" id="UP000611629"/>
    </source>
</evidence>
<feature type="transmembrane region" description="Helical" evidence="10">
    <location>
        <begin position="75"/>
        <end position="99"/>
    </location>
</feature>
<evidence type="ECO:0000256" key="5">
    <source>
        <dbReference type="ARBA" id="ARBA00022692"/>
    </source>
</evidence>
<feature type="transmembrane region" description="Helical" evidence="10">
    <location>
        <begin position="352"/>
        <end position="370"/>
    </location>
</feature>
<feature type="transmembrane region" description="Helical" evidence="10">
    <location>
        <begin position="14"/>
        <end position="32"/>
    </location>
</feature>
<gene>
    <name evidence="11" type="ORF">HZF24_16905</name>
</gene>
<comment type="caution">
    <text evidence="11">The sequence shown here is derived from an EMBL/GenBank/DDBJ whole genome shotgun (WGS) entry which is preliminary data.</text>
</comment>
<feature type="transmembrane region" description="Helical" evidence="10">
    <location>
        <begin position="296"/>
        <end position="315"/>
    </location>
</feature>
<keyword evidence="2" id="KW-0813">Transport</keyword>
<dbReference type="Proteomes" id="UP000611629">
    <property type="component" value="Unassembled WGS sequence"/>
</dbReference>
<evidence type="ECO:0000256" key="10">
    <source>
        <dbReference type="SAM" id="Phobius"/>
    </source>
</evidence>
<dbReference type="PANTHER" id="PTHR32024:SF1">
    <property type="entry name" value="KTR SYSTEM POTASSIUM UPTAKE PROTEIN B"/>
    <property type="match status" value="1"/>
</dbReference>
<dbReference type="AlphaFoldDB" id="A0A974GY41"/>
<keyword evidence="4" id="KW-0633">Potassium transport</keyword>
<evidence type="ECO:0000256" key="8">
    <source>
        <dbReference type="ARBA" id="ARBA00023065"/>
    </source>
</evidence>